<reference evidence="3 4" key="1">
    <citation type="submission" date="2019-09" db="EMBL/GenBank/DDBJ databases">
        <title>Taxonomy of Antarctic Massilia spp.: description of Massilia rubra sp. nov., Massilia aquatica sp. nov., Massilia mucilaginosa sp. nov., Massilia frigida sp. nov. isolated from streams, lakes and regoliths.</title>
        <authorList>
            <person name="Holochova P."/>
            <person name="Sedlacek I."/>
            <person name="Kralova S."/>
            <person name="Maslanova I."/>
            <person name="Busse H.-J."/>
            <person name="Stankova E."/>
            <person name="Vrbovska V."/>
            <person name="Kovarovic V."/>
            <person name="Bartak M."/>
            <person name="Svec P."/>
            <person name="Pantucek R."/>
        </authorList>
    </citation>
    <scope>NUCLEOTIDE SEQUENCE [LARGE SCALE GENOMIC DNA]</scope>
    <source>
        <strain evidence="3 4">CCM 8693</strain>
    </source>
</reference>
<accession>A0ABX0M7S9</accession>
<keyword evidence="4" id="KW-1185">Reference proteome</keyword>
<dbReference type="EMBL" id="VVIW01000006">
    <property type="protein sequence ID" value="NHZ41050.1"/>
    <property type="molecule type" value="Genomic_DNA"/>
</dbReference>
<organism evidence="3 4">
    <name type="scientific">Massilia aquatica</name>
    <dbReference type="NCBI Taxonomy" id="2609000"/>
    <lineage>
        <taxon>Bacteria</taxon>
        <taxon>Pseudomonadati</taxon>
        <taxon>Pseudomonadota</taxon>
        <taxon>Betaproteobacteria</taxon>
        <taxon>Burkholderiales</taxon>
        <taxon>Oxalobacteraceae</taxon>
        <taxon>Telluria group</taxon>
        <taxon>Massilia</taxon>
    </lineage>
</organism>
<keyword evidence="1" id="KW-0175">Coiled coil</keyword>
<feature type="coiled-coil region" evidence="1">
    <location>
        <begin position="58"/>
        <end position="89"/>
    </location>
</feature>
<feature type="region of interest" description="Disordered" evidence="2">
    <location>
        <begin position="1"/>
        <end position="24"/>
    </location>
</feature>
<evidence type="ECO:0000313" key="4">
    <source>
        <dbReference type="Proteomes" id="UP000819052"/>
    </source>
</evidence>
<evidence type="ECO:0000256" key="1">
    <source>
        <dbReference type="SAM" id="Coils"/>
    </source>
</evidence>
<proteinExistence type="predicted"/>
<dbReference type="Proteomes" id="UP000819052">
    <property type="component" value="Unassembled WGS sequence"/>
</dbReference>
<dbReference type="RefSeq" id="WP_167076848.1">
    <property type="nucleotide sequence ID" value="NZ_VVIW01000006.1"/>
</dbReference>
<name>A0ABX0M7S9_9BURK</name>
<feature type="compositionally biased region" description="Low complexity" evidence="2">
    <location>
        <begin position="143"/>
        <end position="164"/>
    </location>
</feature>
<protein>
    <recommendedName>
        <fullName evidence="5">DUF1640 domain-containing protein</fullName>
    </recommendedName>
</protein>
<gene>
    <name evidence="3" type="ORF">F1609_12910</name>
</gene>
<evidence type="ECO:0000313" key="3">
    <source>
        <dbReference type="EMBL" id="NHZ41050.1"/>
    </source>
</evidence>
<feature type="region of interest" description="Disordered" evidence="2">
    <location>
        <begin position="134"/>
        <end position="164"/>
    </location>
</feature>
<comment type="caution">
    <text evidence="3">The sequence shown here is derived from an EMBL/GenBank/DDBJ whole genome shotgun (WGS) entry which is preliminary data.</text>
</comment>
<sequence length="164" mass="17253">MNAVPNGPPEPGKQGAPLAGGGGPPHDFALDRRLTVLETRFDTILPTLATKADLAELRLDMHEKVDKLRSELNELRLALNEKMDRLRADVNAALMSNMKWCVGIATTVFVAIAGHGVYLGAQINSLAARLPPASPVAPLSERPAATRAPAAPLASPQAPAGEGR</sequence>
<feature type="compositionally biased region" description="Pro residues" evidence="2">
    <location>
        <begin position="1"/>
        <end position="11"/>
    </location>
</feature>
<evidence type="ECO:0000256" key="2">
    <source>
        <dbReference type="SAM" id="MobiDB-lite"/>
    </source>
</evidence>
<evidence type="ECO:0008006" key="5">
    <source>
        <dbReference type="Google" id="ProtNLM"/>
    </source>
</evidence>